<keyword evidence="3" id="KW-1185">Reference proteome</keyword>
<name>A0AAF0IX14_9BASI</name>
<reference evidence="2" key="1">
    <citation type="submission" date="2023-03" db="EMBL/GenBank/DDBJ databases">
        <title>Mating type loci evolution in Malassezia.</title>
        <authorList>
            <person name="Coelho M.A."/>
        </authorList>
    </citation>
    <scope>NUCLEOTIDE SEQUENCE</scope>
    <source>
        <strain evidence="2">CBS 10434</strain>
    </source>
</reference>
<dbReference type="AlphaFoldDB" id="A0AAF0IX14"/>
<keyword evidence="1" id="KW-1133">Transmembrane helix</keyword>
<dbReference type="Proteomes" id="UP001220961">
    <property type="component" value="Chromosome 4"/>
</dbReference>
<evidence type="ECO:0000313" key="3">
    <source>
        <dbReference type="Proteomes" id="UP001220961"/>
    </source>
</evidence>
<keyword evidence="1" id="KW-0812">Transmembrane</keyword>
<accession>A0AAF0IX14</accession>
<evidence type="ECO:0000256" key="1">
    <source>
        <dbReference type="SAM" id="Phobius"/>
    </source>
</evidence>
<organism evidence="2 3">
    <name type="scientific">Malassezia caprae</name>
    <dbReference type="NCBI Taxonomy" id="1381934"/>
    <lineage>
        <taxon>Eukaryota</taxon>
        <taxon>Fungi</taxon>
        <taxon>Dikarya</taxon>
        <taxon>Basidiomycota</taxon>
        <taxon>Ustilaginomycotina</taxon>
        <taxon>Malasseziomycetes</taxon>
        <taxon>Malasseziales</taxon>
        <taxon>Malasseziaceae</taxon>
        <taxon>Malassezia</taxon>
    </lineage>
</organism>
<evidence type="ECO:0000313" key="2">
    <source>
        <dbReference type="EMBL" id="WFD20168.1"/>
    </source>
</evidence>
<gene>
    <name evidence="2" type="ORF">MCAP1_002412</name>
</gene>
<feature type="transmembrane region" description="Helical" evidence="1">
    <location>
        <begin position="12"/>
        <end position="29"/>
    </location>
</feature>
<sequence length="90" mass="10162">MGIYEGSPKRMAMAWGAMIVAMFTGYAYVKSMNRTKKKEYITMQAQAADGDVPQLPKHVVSTNTNSRQSSPIQQLYTSLKRQWEKKVNSA</sequence>
<dbReference type="EMBL" id="CP119911">
    <property type="protein sequence ID" value="WFD20168.1"/>
    <property type="molecule type" value="Genomic_DNA"/>
</dbReference>
<proteinExistence type="predicted"/>
<protein>
    <submittedName>
        <fullName evidence="2">Uncharacterized protein</fullName>
    </submittedName>
</protein>
<keyword evidence="1" id="KW-0472">Membrane</keyword>